<feature type="signal peptide" evidence="4">
    <location>
        <begin position="1"/>
        <end position="19"/>
    </location>
</feature>
<dbReference type="SUPFAM" id="SSF81296">
    <property type="entry name" value="E set domains"/>
    <property type="match status" value="1"/>
</dbReference>
<accession>A0A4S2LJD0</accession>
<comment type="subcellular location">
    <subcellularLocation>
        <location evidence="1">Secreted</location>
    </subcellularLocation>
</comment>
<evidence type="ECO:0000256" key="1">
    <source>
        <dbReference type="ARBA" id="ARBA00004613"/>
    </source>
</evidence>
<feature type="domain" description="MD-2-related lipid-recognition" evidence="5">
    <location>
        <begin position="24"/>
        <end position="146"/>
    </location>
</feature>
<dbReference type="Gene3D" id="2.60.40.770">
    <property type="match status" value="1"/>
</dbReference>
<evidence type="ECO:0000313" key="7">
    <source>
        <dbReference type="Proteomes" id="UP000308267"/>
    </source>
</evidence>
<dbReference type="GO" id="GO:0015918">
    <property type="term" value="P:sterol transport"/>
    <property type="evidence" value="ECO:0007669"/>
    <property type="project" value="InterPro"/>
</dbReference>
<dbReference type="InterPro" id="IPR039670">
    <property type="entry name" value="NPC2-like"/>
</dbReference>
<dbReference type="InterPro" id="IPR003172">
    <property type="entry name" value="ML_dom"/>
</dbReference>
<dbReference type="Proteomes" id="UP000308267">
    <property type="component" value="Unassembled WGS sequence"/>
</dbReference>
<feature type="chain" id="PRO_5020811550" description="MD-2-related lipid-recognition domain-containing protein" evidence="4">
    <location>
        <begin position="20"/>
        <end position="149"/>
    </location>
</feature>
<dbReference type="STRING" id="147828.A0A4S2LJD0"/>
<gene>
    <name evidence="6" type="ORF">CRM22_006753</name>
</gene>
<evidence type="ECO:0000313" key="6">
    <source>
        <dbReference type="EMBL" id="TGZ63722.1"/>
    </source>
</evidence>
<dbReference type="OrthoDB" id="6332846at2759"/>
<sequence>MRVHLSLLLVTTAFTFLSAMNVDYTLCAPGVPVVSVSVEPCSRLPCKLARGIRTTFRIQFEADDNISDLGRAELYSINWGVAVPFPMNKPEICESVLPKCPLEAGVLYTYTKSTSIPKSHSRMDTTLQWKLRNSAGETLLCVEYPVEIA</sequence>
<dbReference type="PANTHER" id="PTHR11306:SF68">
    <property type="entry name" value="NPC INTRACELLULAR CHOLESTEROL TRANSPORTER 2"/>
    <property type="match status" value="1"/>
</dbReference>
<dbReference type="AlphaFoldDB" id="A0A4S2LJD0"/>
<dbReference type="Pfam" id="PF02221">
    <property type="entry name" value="E1_DerP2_DerF2"/>
    <property type="match status" value="1"/>
</dbReference>
<protein>
    <recommendedName>
        <fullName evidence="5">MD-2-related lipid-recognition domain-containing protein</fullName>
    </recommendedName>
</protein>
<evidence type="ECO:0000259" key="5">
    <source>
        <dbReference type="SMART" id="SM00737"/>
    </source>
</evidence>
<organism evidence="6 7">
    <name type="scientific">Opisthorchis felineus</name>
    <dbReference type="NCBI Taxonomy" id="147828"/>
    <lineage>
        <taxon>Eukaryota</taxon>
        <taxon>Metazoa</taxon>
        <taxon>Spiralia</taxon>
        <taxon>Lophotrochozoa</taxon>
        <taxon>Platyhelminthes</taxon>
        <taxon>Trematoda</taxon>
        <taxon>Digenea</taxon>
        <taxon>Opisthorchiida</taxon>
        <taxon>Opisthorchiata</taxon>
        <taxon>Opisthorchiidae</taxon>
        <taxon>Opisthorchis</taxon>
    </lineage>
</organism>
<dbReference type="PANTHER" id="PTHR11306">
    <property type="entry name" value="NIEMANN PICK TYPE C2 PROTEIN NPC2-RELATED"/>
    <property type="match status" value="1"/>
</dbReference>
<comment type="similarity">
    <text evidence="2">Belongs to the NPC2 family.</text>
</comment>
<keyword evidence="7" id="KW-1185">Reference proteome</keyword>
<dbReference type="GO" id="GO:0032934">
    <property type="term" value="F:sterol binding"/>
    <property type="evidence" value="ECO:0007669"/>
    <property type="project" value="InterPro"/>
</dbReference>
<dbReference type="SMART" id="SM00737">
    <property type="entry name" value="ML"/>
    <property type="match status" value="1"/>
</dbReference>
<proteinExistence type="inferred from homology"/>
<dbReference type="InterPro" id="IPR014756">
    <property type="entry name" value="Ig_E-set"/>
</dbReference>
<keyword evidence="4" id="KW-0732">Signal</keyword>
<evidence type="ECO:0000256" key="4">
    <source>
        <dbReference type="SAM" id="SignalP"/>
    </source>
</evidence>
<dbReference type="EMBL" id="SJOL01007084">
    <property type="protein sequence ID" value="TGZ63722.1"/>
    <property type="molecule type" value="Genomic_DNA"/>
</dbReference>
<comment type="caution">
    <text evidence="6">The sequence shown here is derived from an EMBL/GenBank/DDBJ whole genome shotgun (WGS) entry which is preliminary data.</text>
</comment>
<keyword evidence="3" id="KW-0964">Secreted</keyword>
<evidence type="ECO:0000256" key="3">
    <source>
        <dbReference type="ARBA" id="ARBA00022525"/>
    </source>
</evidence>
<name>A0A4S2LJD0_OPIFE</name>
<reference evidence="6 7" key="1">
    <citation type="journal article" date="2019" name="BMC Genomics">
        <title>New insights from Opisthorchis felineus genome: update on genomics of the epidemiologically important liver flukes.</title>
        <authorList>
            <person name="Ershov N.I."/>
            <person name="Mordvinov V.A."/>
            <person name="Prokhortchouk E.B."/>
            <person name="Pakharukova M.Y."/>
            <person name="Gunbin K.V."/>
            <person name="Ustyantsev K."/>
            <person name="Genaev M.A."/>
            <person name="Blinov A.G."/>
            <person name="Mazur A."/>
            <person name="Boulygina E."/>
            <person name="Tsygankova S."/>
            <person name="Khrameeva E."/>
            <person name="Chekanov N."/>
            <person name="Fan G."/>
            <person name="Xiao A."/>
            <person name="Zhang H."/>
            <person name="Xu X."/>
            <person name="Yang H."/>
            <person name="Solovyev V."/>
            <person name="Lee S.M."/>
            <person name="Liu X."/>
            <person name="Afonnikov D.A."/>
            <person name="Skryabin K.G."/>
        </authorList>
    </citation>
    <scope>NUCLEOTIDE SEQUENCE [LARGE SCALE GENOMIC DNA]</scope>
    <source>
        <strain evidence="6">AK-0245</strain>
        <tissue evidence="6">Whole organism</tissue>
    </source>
</reference>
<dbReference type="FunFam" id="2.60.40.770:FF:000001">
    <property type="entry name" value="NPC intracellular cholesterol transporter 2"/>
    <property type="match status" value="1"/>
</dbReference>
<dbReference type="GO" id="GO:0005576">
    <property type="term" value="C:extracellular region"/>
    <property type="evidence" value="ECO:0007669"/>
    <property type="project" value="UniProtKB-SubCell"/>
</dbReference>
<evidence type="ECO:0000256" key="2">
    <source>
        <dbReference type="ARBA" id="ARBA00006370"/>
    </source>
</evidence>